<dbReference type="AlphaFoldDB" id="D7LVG5"/>
<proteinExistence type="predicted"/>
<protein>
    <submittedName>
        <fullName evidence="1">Uncharacterized protein</fullName>
    </submittedName>
</protein>
<sequence>MSGIKSYMAKESPQGELIEYQAKTKWKVSQRNAHAILCRPATPKPIYSGKILAET</sequence>
<organism evidence="2">
    <name type="scientific">Arabidopsis lyrata subsp. lyrata</name>
    <name type="common">Lyre-leaved rock-cress</name>
    <dbReference type="NCBI Taxonomy" id="81972"/>
    <lineage>
        <taxon>Eukaryota</taxon>
        <taxon>Viridiplantae</taxon>
        <taxon>Streptophyta</taxon>
        <taxon>Embryophyta</taxon>
        <taxon>Tracheophyta</taxon>
        <taxon>Spermatophyta</taxon>
        <taxon>Magnoliopsida</taxon>
        <taxon>eudicotyledons</taxon>
        <taxon>Gunneridae</taxon>
        <taxon>Pentapetalae</taxon>
        <taxon>rosids</taxon>
        <taxon>malvids</taxon>
        <taxon>Brassicales</taxon>
        <taxon>Brassicaceae</taxon>
        <taxon>Camelineae</taxon>
        <taxon>Arabidopsis</taxon>
    </lineage>
</organism>
<keyword evidence="2" id="KW-1185">Reference proteome</keyword>
<name>D7LVG5_ARALL</name>
<reference evidence="2" key="1">
    <citation type="journal article" date="2011" name="Nat. Genet.">
        <title>The Arabidopsis lyrata genome sequence and the basis of rapid genome size change.</title>
        <authorList>
            <person name="Hu T.T."/>
            <person name="Pattyn P."/>
            <person name="Bakker E.G."/>
            <person name="Cao J."/>
            <person name="Cheng J.-F."/>
            <person name="Clark R.M."/>
            <person name="Fahlgren N."/>
            <person name="Fawcett J.A."/>
            <person name="Grimwood J."/>
            <person name="Gundlach H."/>
            <person name="Haberer G."/>
            <person name="Hollister J.D."/>
            <person name="Ossowski S."/>
            <person name="Ottilar R.P."/>
            <person name="Salamov A.A."/>
            <person name="Schneeberger K."/>
            <person name="Spannagl M."/>
            <person name="Wang X."/>
            <person name="Yang L."/>
            <person name="Nasrallah M.E."/>
            <person name="Bergelson J."/>
            <person name="Carrington J.C."/>
            <person name="Gaut B.S."/>
            <person name="Schmutz J."/>
            <person name="Mayer K.F.X."/>
            <person name="Van de Peer Y."/>
            <person name="Grigoriev I.V."/>
            <person name="Nordborg M."/>
            <person name="Weigel D."/>
            <person name="Guo Y.-L."/>
        </authorList>
    </citation>
    <scope>NUCLEOTIDE SEQUENCE [LARGE SCALE GENOMIC DNA]</scope>
    <source>
        <strain evidence="2">cv. MN47</strain>
    </source>
</reference>
<dbReference type="Gramene" id="scaffold_502797.1">
    <property type="protein sequence ID" value="scaffold_502797.1"/>
    <property type="gene ID" value="scaffold_502797.1"/>
</dbReference>
<dbReference type="HOGENOM" id="CLU_3035084_0_0_1"/>
<evidence type="ECO:0000313" key="1">
    <source>
        <dbReference type="EMBL" id="EFH54348.1"/>
    </source>
</evidence>
<evidence type="ECO:0000313" key="2">
    <source>
        <dbReference type="Proteomes" id="UP000008694"/>
    </source>
</evidence>
<gene>
    <name evidence="1" type="ORF">ARALYDRAFT_907093</name>
</gene>
<dbReference type="Proteomes" id="UP000008694">
    <property type="component" value="Unassembled WGS sequence"/>
</dbReference>
<dbReference type="EMBL" id="GL348717">
    <property type="protein sequence ID" value="EFH54348.1"/>
    <property type="molecule type" value="Genomic_DNA"/>
</dbReference>
<accession>D7LVG5</accession>